<evidence type="ECO:0000313" key="2">
    <source>
        <dbReference type="EMBL" id="CAB5505769.1"/>
    </source>
</evidence>
<dbReference type="Proteomes" id="UP000643672">
    <property type="component" value="Unassembled WGS sequence"/>
</dbReference>
<keyword evidence="1" id="KW-1133">Transmembrane helix</keyword>
<protein>
    <submittedName>
        <fullName evidence="2">Uncharacterized protein</fullName>
    </submittedName>
</protein>
<evidence type="ECO:0000256" key="1">
    <source>
        <dbReference type="SAM" id="Phobius"/>
    </source>
</evidence>
<gene>
    <name evidence="2" type="ORF">THERMOS_2182</name>
</gene>
<sequence>MISKIQFLLNGYFLFNFFLVGLRGVKKWLSGFLMIIYTKVSLFLK</sequence>
<reference evidence="2 3" key="1">
    <citation type="submission" date="2020-05" db="EMBL/GenBank/DDBJ databases">
        <authorList>
            <person name="Petersen J."/>
            <person name="Sayavedra L."/>
        </authorList>
    </citation>
    <scope>NUCLEOTIDE SEQUENCE [LARGE SCALE GENOMIC DNA]</scope>
    <source>
        <strain evidence="2">B thermophilus SOXS</strain>
    </source>
</reference>
<keyword evidence="1" id="KW-0472">Membrane</keyword>
<proteinExistence type="predicted"/>
<organism evidence="2 3">
    <name type="scientific">Bathymodiolus thermophilus thioautotrophic gill symbiont</name>
    <dbReference type="NCBI Taxonomy" id="2360"/>
    <lineage>
        <taxon>Bacteria</taxon>
        <taxon>Pseudomonadati</taxon>
        <taxon>Pseudomonadota</taxon>
        <taxon>Gammaproteobacteria</taxon>
        <taxon>sulfur-oxidizing symbionts</taxon>
    </lineage>
</organism>
<accession>A0A8H8XFH7</accession>
<dbReference type="EMBL" id="CAESAQ020000093">
    <property type="protein sequence ID" value="CAB5505769.1"/>
    <property type="molecule type" value="Genomic_DNA"/>
</dbReference>
<feature type="transmembrane region" description="Helical" evidence="1">
    <location>
        <begin position="7"/>
        <end position="22"/>
    </location>
</feature>
<keyword evidence="3" id="KW-1185">Reference proteome</keyword>
<comment type="caution">
    <text evidence="2">The sequence shown here is derived from an EMBL/GenBank/DDBJ whole genome shotgun (WGS) entry which is preliminary data.</text>
</comment>
<name>A0A8H8XFH7_9GAMM</name>
<evidence type="ECO:0000313" key="3">
    <source>
        <dbReference type="Proteomes" id="UP000643672"/>
    </source>
</evidence>
<keyword evidence="1" id="KW-0812">Transmembrane</keyword>
<dbReference type="AlphaFoldDB" id="A0A8H8XFH7"/>